<dbReference type="AlphaFoldDB" id="M5FSR2"/>
<comment type="subcellular location">
    <subcellularLocation>
        <location evidence="1">Mitochondrion inner membrane</location>
    </subcellularLocation>
</comment>
<comment type="cofactor">
    <cofactor evidence="16">
        <name>Fe cation</name>
        <dbReference type="ChEBI" id="CHEBI:24875"/>
    </cofactor>
    <text evidence="16">Binds 2 iron ions per subunit.</text>
</comment>
<keyword evidence="6 16" id="KW-0479">Metal-binding</keyword>
<evidence type="ECO:0000256" key="6">
    <source>
        <dbReference type="ARBA" id="ARBA00022723"/>
    </source>
</evidence>
<evidence type="ECO:0000256" key="18">
    <source>
        <dbReference type="SAM" id="Phobius"/>
    </source>
</evidence>
<comment type="function">
    <text evidence="15">Catalyzes cyanide-resistant oxygen consumption. May increase respiration when the cytochrome respiratory pathway is restricted, or in response to low temperatures.</text>
</comment>
<keyword evidence="14 16" id="KW-0472">Membrane</keyword>
<evidence type="ECO:0000313" key="20">
    <source>
        <dbReference type="Proteomes" id="UP000030653"/>
    </source>
</evidence>
<dbReference type="PANTHER" id="PTHR31803">
    <property type="entry name" value="ALTERNATIVE OXIDASE"/>
    <property type="match status" value="1"/>
</dbReference>
<keyword evidence="13" id="KW-0496">Mitochondrion</keyword>
<keyword evidence="8" id="KW-0809">Transit peptide</keyword>
<dbReference type="GO" id="GO:0046872">
    <property type="term" value="F:metal ion binding"/>
    <property type="evidence" value="ECO:0007669"/>
    <property type="project" value="UniProtKB-UniRule"/>
</dbReference>
<sequence length="395" mass="44840">MSLLLPARGAAVRPFAARLTVVHVRCLSTTQSRFFTPNKGVKGPSPTGPGKVGKEETSVGSEGFHYKDDPIRTPRVADELKQTGVGHELGDWVLFHPVYSPKELHSVDVVRHTPQTFSDRFIRDLVSFTRKSFDWISGYTQKELTLEDEKLSVEELRKRRWILDEKAWLNRILFLESIAGVPGMVAATLRHLRSLRLMKRDGGWIHTLLEEAENERMHLMTFMAVKQPSLLFRTLVLGAQGVFYNLFFLSYLISPKLCHRFVGCLEEEAVITYTHAIKELEAGRLPEWDNVQAPKIAIDYWRLKPNATLLDVIYAVRSDESTHRFVNHSFANLSISDGNPFAVAEPDMTIKGKLPGFTRSQSENFVGEEKEHVAEAEKLLAKHVEERTPASHVQN</sequence>
<evidence type="ECO:0000256" key="10">
    <source>
        <dbReference type="ARBA" id="ARBA00022989"/>
    </source>
</evidence>
<evidence type="ECO:0000256" key="12">
    <source>
        <dbReference type="ARBA" id="ARBA00023004"/>
    </source>
</evidence>
<evidence type="ECO:0000256" key="4">
    <source>
        <dbReference type="ARBA" id="ARBA00022660"/>
    </source>
</evidence>
<gene>
    <name evidence="19" type="ORF">DACRYDRAFT_22989</name>
</gene>
<dbReference type="InterPro" id="IPR038659">
    <property type="entry name" value="AOX_sf"/>
</dbReference>
<dbReference type="InterPro" id="IPR002680">
    <property type="entry name" value="AOX"/>
</dbReference>
<protein>
    <recommendedName>
        <fullName evidence="16">Alternative oxidase</fullName>
        <ecNumber evidence="16">1.-.-.-</ecNumber>
    </recommendedName>
</protein>
<dbReference type="GO" id="GO:0098803">
    <property type="term" value="C:respiratory chain complex"/>
    <property type="evidence" value="ECO:0007669"/>
    <property type="project" value="UniProtKB-UniRule"/>
</dbReference>
<evidence type="ECO:0000256" key="14">
    <source>
        <dbReference type="ARBA" id="ARBA00023136"/>
    </source>
</evidence>
<dbReference type="Gene3D" id="1.20.1260.140">
    <property type="entry name" value="Alternative oxidase"/>
    <property type="match status" value="1"/>
</dbReference>
<dbReference type="GeneID" id="63688105"/>
<dbReference type="GO" id="GO:0005743">
    <property type="term" value="C:mitochondrial inner membrane"/>
    <property type="evidence" value="ECO:0007669"/>
    <property type="project" value="UniProtKB-SubCell"/>
</dbReference>
<dbReference type="OMA" id="IDYWRLK"/>
<dbReference type="GO" id="GO:0010230">
    <property type="term" value="P:alternative respiration"/>
    <property type="evidence" value="ECO:0007669"/>
    <property type="project" value="TreeGrafter"/>
</dbReference>
<dbReference type="FunFam" id="1.20.1260.140:FF:000002">
    <property type="entry name" value="Alternative oxidase"/>
    <property type="match status" value="1"/>
</dbReference>
<keyword evidence="7" id="KW-0999">Mitochondrion inner membrane</keyword>
<evidence type="ECO:0000256" key="13">
    <source>
        <dbReference type="ARBA" id="ARBA00023128"/>
    </source>
</evidence>
<dbReference type="GO" id="GO:0009916">
    <property type="term" value="F:alternative oxidase activity"/>
    <property type="evidence" value="ECO:0007669"/>
    <property type="project" value="UniProtKB-UniRule"/>
</dbReference>
<keyword evidence="20" id="KW-1185">Reference proteome</keyword>
<evidence type="ECO:0000256" key="17">
    <source>
        <dbReference type="SAM" id="MobiDB-lite"/>
    </source>
</evidence>
<evidence type="ECO:0000256" key="5">
    <source>
        <dbReference type="ARBA" id="ARBA00022692"/>
    </source>
</evidence>
<evidence type="ECO:0000256" key="11">
    <source>
        <dbReference type="ARBA" id="ARBA00023002"/>
    </source>
</evidence>
<organism evidence="19 20">
    <name type="scientific">Dacryopinax primogenitus (strain DJM 731)</name>
    <name type="common">Brown rot fungus</name>
    <dbReference type="NCBI Taxonomy" id="1858805"/>
    <lineage>
        <taxon>Eukaryota</taxon>
        <taxon>Fungi</taxon>
        <taxon>Dikarya</taxon>
        <taxon>Basidiomycota</taxon>
        <taxon>Agaricomycotina</taxon>
        <taxon>Dacrymycetes</taxon>
        <taxon>Dacrymycetales</taxon>
        <taxon>Dacrymycetaceae</taxon>
        <taxon>Dacryopinax</taxon>
    </lineage>
</organism>
<evidence type="ECO:0000256" key="3">
    <source>
        <dbReference type="ARBA" id="ARBA00022448"/>
    </source>
</evidence>
<keyword evidence="3" id="KW-0813">Transport</keyword>
<dbReference type="PANTHER" id="PTHR31803:SF3">
    <property type="entry name" value="ALTERNATIVE OXIDASE"/>
    <property type="match status" value="1"/>
</dbReference>
<keyword evidence="12 16" id="KW-0408">Iron</keyword>
<keyword evidence="5 16" id="KW-0812">Transmembrane</keyword>
<evidence type="ECO:0000256" key="9">
    <source>
        <dbReference type="ARBA" id="ARBA00022982"/>
    </source>
</evidence>
<keyword evidence="9 16" id="KW-0249">Electron transport</keyword>
<evidence type="ECO:0000256" key="16">
    <source>
        <dbReference type="RuleBase" id="RU003779"/>
    </source>
</evidence>
<dbReference type="OrthoDB" id="16906at2759"/>
<dbReference type="Proteomes" id="UP000030653">
    <property type="component" value="Unassembled WGS sequence"/>
</dbReference>
<dbReference type="EMBL" id="JH795866">
    <property type="protein sequence ID" value="EJU00531.1"/>
    <property type="molecule type" value="Genomic_DNA"/>
</dbReference>
<comment type="similarity">
    <text evidence="2 16">Belongs to the alternative oxidase family.</text>
</comment>
<feature type="region of interest" description="Disordered" evidence="17">
    <location>
        <begin position="36"/>
        <end position="66"/>
    </location>
</feature>
<accession>M5FSR2</accession>
<dbReference type="RefSeq" id="XP_040627428.1">
    <property type="nucleotide sequence ID" value="XM_040773043.1"/>
</dbReference>
<dbReference type="CDD" id="cd01053">
    <property type="entry name" value="AOX"/>
    <property type="match status" value="1"/>
</dbReference>
<feature type="transmembrane region" description="Helical" evidence="18">
    <location>
        <begin position="230"/>
        <end position="253"/>
    </location>
</feature>
<evidence type="ECO:0000256" key="7">
    <source>
        <dbReference type="ARBA" id="ARBA00022792"/>
    </source>
</evidence>
<evidence type="ECO:0000256" key="1">
    <source>
        <dbReference type="ARBA" id="ARBA00004273"/>
    </source>
</evidence>
<evidence type="ECO:0000256" key="8">
    <source>
        <dbReference type="ARBA" id="ARBA00022946"/>
    </source>
</evidence>
<name>M5FSR2_DACPD</name>
<keyword evidence="10 18" id="KW-1133">Transmembrane helix</keyword>
<dbReference type="HOGENOM" id="CLU_041974_0_1_1"/>
<feature type="transmembrane region" description="Helical" evidence="18">
    <location>
        <begin position="168"/>
        <end position="189"/>
    </location>
</feature>
<evidence type="ECO:0000256" key="2">
    <source>
        <dbReference type="ARBA" id="ARBA00008388"/>
    </source>
</evidence>
<dbReference type="Pfam" id="PF01786">
    <property type="entry name" value="AOX"/>
    <property type="match status" value="1"/>
</dbReference>
<reference evidence="19 20" key="1">
    <citation type="journal article" date="2012" name="Science">
        <title>The Paleozoic origin of enzymatic lignin decomposition reconstructed from 31 fungal genomes.</title>
        <authorList>
            <person name="Floudas D."/>
            <person name="Binder M."/>
            <person name="Riley R."/>
            <person name="Barry K."/>
            <person name="Blanchette R.A."/>
            <person name="Henrissat B."/>
            <person name="Martinez A.T."/>
            <person name="Otillar R."/>
            <person name="Spatafora J.W."/>
            <person name="Yadav J.S."/>
            <person name="Aerts A."/>
            <person name="Benoit I."/>
            <person name="Boyd A."/>
            <person name="Carlson A."/>
            <person name="Copeland A."/>
            <person name="Coutinho P.M."/>
            <person name="de Vries R.P."/>
            <person name="Ferreira P."/>
            <person name="Findley K."/>
            <person name="Foster B."/>
            <person name="Gaskell J."/>
            <person name="Glotzer D."/>
            <person name="Gorecki P."/>
            <person name="Heitman J."/>
            <person name="Hesse C."/>
            <person name="Hori C."/>
            <person name="Igarashi K."/>
            <person name="Jurgens J.A."/>
            <person name="Kallen N."/>
            <person name="Kersten P."/>
            <person name="Kohler A."/>
            <person name="Kuees U."/>
            <person name="Kumar T.K.A."/>
            <person name="Kuo A."/>
            <person name="LaButti K."/>
            <person name="Larrondo L.F."/>
            <person name="Lindquist E."/>
            <person name="Ling A."/>
            <person name="Lombard V."/>
            <person name="Lucas S."/>
            <person name="Lundell T."/>
            <person name="Martin R."/>
            <person name="McLaughlin D.J."/>
            <person name="Morgenstern I."/>
            <person name="Morin E."/>
            <person name="Murat C."/>
            <person name="Nagy L.G."/>
            <person name="Nolan M."/>
            <person name="Ohm R.A."/>
            <person name="Patyshakuliyeva A."/>
            <person name="Rokas A."/>
            <person name="Ruiz-Duenas F.J."/>
            <person name="Sabat G."/>
            <person name="Salamov A."/>
            <person name="Samejima M."/>
            <person name="Schmutz J."/>
            <person name="Slot J.C."/>
            <person name="St John F."/>
            <person name="Stenlid J."/>
            <person name="Sun H."/>
            <person name="Sun S."/>
            <person name="Syed K."/>
            <person name="Tsang A."/>
            <person name="Wiebenga A."/>
            <person name="Young D."/>
            <person name="Pisabarro A."/>
            <person name="Eastwood D.C."/>
            <person name="Martin F."/>
            <person name="Cullen D."/>
            <person name="Grigoriev I.V."/>
            <person name="Hibbett D.S."/>
        </authorList>
    </citation>
    <scope>NUCLEOTIDE SEQUENCE [LARGE SCALE GENOMIC DNA]</scope>
    <source>
        <strain evidence="19 20">DJM-731 SS1</strain>
    </source>
</reference>
<dbReference type="STRING" id="1858805.M5FSR2"/>
<evidence type="ECO:0000313" key="19">
    <source>
        <dbReference type="EMBL" id="EJU00531.1"/>
    </source>
</evidence>
<dbReference type="EC" id="1.-.-.-" evidence="16"/>
<keyword evidence="11 16" id="KW-0560">Oxidoreductase</keyword>
<evidence type="ECO:0000256" key="15">
    <source>
        <dbReference type="ARBA" id="ARBA00025285"/>
    </source>
</evidence>
<proteinExistence type="inferred from homology"/>
<keyword evidence="4 16" id="KW-0679">Respiratory chain</keyword>